<dbReference type="FunFam" id="3.40.50.880:FF:000003">
    <property type="entry name" value="Anthranilate synthase component II"/>
    <property type="match status" value="1"/>
</dbReference>
<dbReference type="GO" id="GO:0004049">
    <property type="term" value="F:anthranilate synthase activity"/>
    <property type="evidence" value="ECO:0007669"/>
    <property type="project" value="TreeGrafter"/>
</dbReference>
<feature type="domain" description="Glutamine amidotransferase" evidence="2">
    <location>
        <begin position="12"/>
        <end position="194"/>
    </location>
</feature>
<evidence type="ECO:0000313" key="4">
    <source>
        <dbReference type="Proteomes" id="UP000292209"/>
    </source>
</evidence>
<evidence type="ECO:0000313" key="3">
    <source>
        <dbReference type="EMBL" id="RZS96884.1"/>
    </source>
</evidence>
<dbReference type="PRINTS" id="PR00097">
    <property type="entry name" value="ANTSNTHASEII"/>
</dbReference>
<dbReference type="InterPro" id="IPR029062">
    <property type="entry name" value="Class_I_gatase-like"/>
</dbReference>
<keyword evidence="4" id="KW-1185">Reference proteome</keyword>
<dbReference type="InterPro" id="IPR017926">
    <property type="entry name" value="GATASE"/>
</dbReference>
<dbReference type="InterPro" id="IPR006221">
    <property type="entry name" value="TrpG/PapA_dom"/>
</dbReference>
<evidence type="ECO:0000256" key="1">
    <source>
        <dbReference type="ARBA" id="ARBA00022962"/>
    </source>
</evidence>
<proteinExistence type="predicted"/>
<dbReference type="Proteomes" id="UP000292209">
    <property type="component" value="Unassembled WGS sequence"/>
</dbReference>
<dbReference type="PRINTS" id="PR00096">
    <property type="entry name" value="GATASE"/>
</dbReference>
<dbReference type="InterPro" id="IPR050472">
    <property type="entry name" value="Anth_synth/Amidotransfase"/>
</dbReference>
<dbReference type="PANTHER" id="PTHR43418">
    <property type="entry name" value="MULTIFUNCTIONAL TRYPTOPHAN BIOSYNTHESIS PROTEIN-RELATED"/>
    <property type="match status" value="1"/>
</dbReference>
<dbReference type="GO" id="GO:0000162">
    <property type="term" value="P:L-tryptophan biosynthetic process"/>
    <property type="evidence" value="ECO:0007669"/>
    <property type="project" value="TreeGrafter"/>
</dbReference>
<comment type="caution">
    <text evidence="3">The sequence shown here is derived from an EMBL/GenBank/DDBJ whole genome shotgun (WGS) entry which is preliminary data.</text>
</comment>
<reference evidence="3 4" key="1">
    <citation type="submission" date="2019-02" db="EMBL/GenBank/DDBJ databases">
        <title>Genomic Encyclopedia of Archaeal and Bacterial Type Strains, Phase II (KMG-II): from individual species to whole genera.</title>
        <authorList>
            <person name="Goeker M."/>
        </authorList>
    </citation>
    <scope>NUCLEOTIDE SEQUENCE [LARGE SCALE GENOMIC DNA]</scope>
    <source>
        <strain evidence="3 4">DSM 21411</strain>
    </source>
</reference>
<dbReference type="EMBL" id="SGXG01000001">
    <property type="protein sequence ID" value="RZS96884.1"/>
    <property type="molecule type" value="Genomic_DNA"/>
</dbReference>
<dbReference type="CDD" id="cd01743">
    <property type="entry name" value="GATase1_Anthranilate_Synthase"/>
    <property type="match status" value="1"/>
</dbReference>
<dbReference type="GO" id="GO:0005829">
    <property type="term" value="C:cytosol"/>
    <property type="evidence" value="ECO:0007669"/>
    <property type="project" value="TreeGrafter"/>
</dbReference>
<sequence length="214" mass="23951">MLALKNRHMKILVLDNYDSFTYNLVYIIRHLGYGNQMDIFRNDKISLGEVDKYDKILLSPGPGIPSEAGIMPDLIKKYAASKDILGICLGHQAIGEAFGGTLTNLTEVVHGVASEVKVEKDLLFEGLPEKFKIGRYHSWVINPATFPSELEVIAKTSDGQIMGVKHKTYSVRGLQFHPESILTEYGTEMVKNWLESGEEHKRTQSFAHSRISVG</sequence>
<keyword evidence="1" id="KW-0315">Glutamine amidotransferase</keyword>
<evidence type="ECO:0000259" key="2">
    <source>
        <dbReference type="Pfam" id="PF00117"/>
    </source>
</evidence>
<dbReference type="Gene3D" id="3.40.50.880">
    <property type="match status" value="1"/>
</dbReference>
<name>A0A4Q7P9M6_9BACT</name>
<dbReference type="PRINTS" id="PR00099">
    <property type="entry name" value="CPSGATASE"/>
</dbReference>
<protein>
    <submittedName>
        <fullName evidence="3">Anthranilate synthase component II</fullName>
    </submittedName>
</protein>
<dbReference type="Pfam" id="PF00117">
    <property type="entry name" value="GATase"/>
    <property type="match status" value="1"/>
</dbReference>
<dbReference type="NCBIfam" id="TIGR00566">
    <property type="entry name" value="trpG_papA"/>
    <property type="match status" value="1"/>
</dbReference>
<dbReference type="AlphaFoldDB" id="A0A4Q7P9M6"/>
<dbReference type="PROSITE" id="PS51273">
    <property type="entry name" value="GATASE_TYPE_1"/>
    <property type="match status" value="1"/>
</dbReference>
<organism evidence="3 4">
    <name type="scientific">Cecembia calidifontis</name>
    <dbReference type="NCBI Taxonomy" id="1187080"/>
    <lineage>
        <taxon>Bacteria</taxon>
        <taxon>Pseudomonadati</taxon>
        <taxon>Bacteroidota</taxon>
        <taxon>Cytophagia</taxon>
        <taxon>Cytophagales</taxon>
        <taxon>Cyclobacteriaceae</taxon>
        <taxon>Cecembia</taxon>
    </lineage>
</organism>
<accession>A0A4Q7P9M6</accession>
<dbReference type="SUPFAM" id="SSF52317">
    <property type="entry name" value="Class I glutamine amidotransferase-like"/>
    <property type="match status" value="1"/>
</dbReference>
<dbReference type="PANTHER" id="PTHR43418:SF4">
    <property type="entry name" value="MULTIFUNCTIONAL TRYPTOPHAN BIOSYNTHESIS PROTEIN"/>
    <property type="match status" value="1"/>
</dbReference>
<gene>
    <name evidence="3" type="ORF">BC751_2479</name>
</gene>